<proteinExistence type="predicted"/>
<sequence length="211" mass="22696">MVPQTGRAARATRESGRQTRDALLAAATELFLEHGEGVPITQICAAAGAHPNQVTYYYGSKERLFVEVACGAVLRAGKRAEDDAATAETVGDYTEKLVGSLLGPGAPSVELFTSAMLMTGRRSELRDLITDTLRTLHSSGEDALIRTLMRTGWQLRAGIDVESKAFWSAIFGLVIQKTATGESFGYSLEEAVAVIFANLQIPETVRNTSID</sequence>
<dbReference type="SUPFAM" id="SSF48498">
    <property type="entry name" value="Tetracyclin repressor-like, C-terminal domain"/>
    <property type="match status" value="1"/>
</dbReference>
<name>A0A076ENK1_RHOOP</name>
<evidence type="ECO:0000313" key="7">
    <source>
        <dbReference type="Proteomes" id="UP000028488"/>
    </source>
</evidence>
<dbReference type="PROSITE" id="PS50977">
    <property type="entry name" value="HTH_TETR_2"/>
    <property type="match status" value="1"/>
</dbReference>
<dbReference type="eggNOG" id="COG1309">
    <property type="taxonomic scope" value="Bacteria"/>
</dbReference>
<evidence type="ECO:0000256" key="4">
    <source>
        <dbReference type="PROSITE-ProRule" id="PRU00335"/>
    </source>
</evidence>
<feature type="domain" description="HTH tetR-type" evidence="5">
    <location>
        <begin position="17"/>
        <end position="76"/>
    </location>
</feature>
<evidence type="ECO:0000259" key="5">
    <source>
        <dbReference type="PROSITE" id="PS50977"/>
    </source>
</evidence>
<dbReference type="GO" id="GO:0000976">
    <property type="term" value="F:transcription cis-regulatory region binding"/>
    <property type="evidence" value="ECO:0007669"/>
    <property type="project" value="TreeGrafter"/>
</dbReference>
<keyword evidence="1" id="KW-0805">Transcription regulation</keyword>
<keyword evidence="2 4" id="KW-0238">DNA-binding</keyword>
<dbReference type="RefSeq" id="WP_112302466.1">
    <property type="nucleotide sequence ID" value="NZ_CP008947.1"/>
</dbReference>
<dbReference type="GO" id="GO:0003700">
    <property type="term" value="F:DNA-binding transcription factor activity"/>
    <property type="evidence" value="ECO:0007669"/>
    <property type="project" value="TreeGrafter"/>
</dbReference>
<evidence type="ECO:0000256" key="1">
    <source>
        <dbReference type="ARBA" id="ARBA00023015"/>
    </source>
</evidence>
<dbReference type="PANTHER" id="PTHR30055:SF146">
    <property type="entry name" value="HTH-TYPE TRANSCRIPTIONAL DUAL REGULATOR CECR"/>
    <property type="match status" value="1"/>
</dbReference>
<reference evidence="6 7" key="1">
    <citation type="submission" date="2014-07" db="EMBL/GenBank/DDBJ databases">
        <title>Genome Sequence of Rhodococcus opacus Strain R7, a Biodegrader of Mono- and Polycyclic Aromatic Hydrocarbons.</title>
        <authorList>
            <person name="Di Gennaro P."/>
            <person name="Zampolli J."/>
            <person name="Presti I."/>
            <person name="Cappelletti M."/>
            <person name="D'Ursi P."/>
            <person name="Orro A."/>
            <person name="Mezzelani A."/>
            <person name="Milanesi L."/>
        </authorList>
    </citation>
    <scope>NUCLEOTIDE SEQUENCE [LARGE SCALE GENOMIC DNA]</scope>
    <source>
        <strain evidence="6 7">R7</strain>
    </source>
</reference>
<gene>
    <name evidence="6" type="ORF">EP51_24625</name>
</gene>
<dbReference type="InterPro" id="IPR001647">
    <property type="entry name" value="HTH_TetR"/>
</dbReference>
<dbReference type="Proteomes" id="UP000028488">
    <property type="component" value="Chromosome"/>
</dbReference>
<dbReference type="SUPFAM" id="SSF46689">
    <property type="entry name" value="Homeodomain-like"/>
    <property type="match status" value="1"/>
</dbReference>
<evidence type="ECO:0000313" key="6">
    <source>
        <dbReference type="EMBL" id="AII07660.1"/>
    </source>
</evidence>
<protein>
    <submittedName>
        <fullName evidence="6">TetR family transcriptional regulator</fullName>
    </submittedName>
</protein>
<dbReference type="PRINTS" id="PR00455">
    <property type="entry name" value="HTHTETR"/>
</dbReference>
<dbReference type="Pfam" id="PF00440">
    <property type="entry name" value="TetR_N"/>
    <property type="match status" value="1"/>
</dbReference>
<organism evidence="6 7">
    <name type="scientific">Rhodococcus opacus</name>
    <name type="common">Nocardia opaca</name>
    <dbReference type="NCBI Taxonomy" id="37919"/>
    <lineage>
        <taxon>Bacteria</taxon>
        <taxon>Bacillati</taxon>
        <taxon>Actinomycetota</taxon>
        <taxon>Actinomycetes</taxon>
        <taxon>Mycobacteriales</taxon>
        <taxon>Nocardiaceae</taxon>
        <taxon>Rhodococcus</taxon>
    </lineage>
</organism>
<keyword evidence="3" id="KW-0804">Transcription</keyword>
<evidence type="ECO:0000256" key="3">
    <source>
        <dbReference type="ARBA" id="ARBA00023163"/>
    </source>
</evidence>
<dbReference type="InterPro" id="IPR009057">
    <property type="entry name" value="Homeodomain-like_sf"/>
</dbReference>
<dbReference type="InterPro" id="IPR011075">
    <property type="entry name" value="TetR_C"/>
</dbReference>
<feature type="DNA-binding region" description="H-T-H motif" evidence="4">
    <location>
        <begin position="39"/>
        <end position="58"/>
    </location>
</feature>
<dbReference type="InterPro" id="IPR036271">
    <property type="entry name" value="Tet_transcr_reg_TetR-rel_C_sf"/>
</dbReference>
<dbReference type="AlphaFoldDB" id="A0A076ENK1"/>
<evidence type="ECO:0000256" key="2">
    <source>
        <dbReference type="ARBA" id="ARBA00023125"/>
    </source>
</evidence>
<dbReference type="InterPro" id="IPR050109">
    <property type="entry name" value="HTH-type_TetR-like_transc_reg"/>
</dbReference>
<dbReference type="PANTHER" id="PTHR30055">
    <property type="entry name" value="HTH-TYPE TRANSCRIPTIONAL REGULATOR RUTR"/>
    <property type="match status" value="1"/>
</dbReference>
<dbReference type="Pfam" id="PF16914">
    <property type="entry name" value="TetR_C_12"/>
    <property type="match status" value="1"/>
</dbReference>
<dbReference type="EMBL" id="CP008947">
    <property type="protein sequence ID" value="AII07660.1"/>
    <property type="molecule type" value="Genomic_DNA"/>
</dbReference>
<accession>A0A076ENK1</accession>
<dbReference type="Gene3D" id="1.10.357.10">
    <property type="entry name" value="Tetracycline Repressor, domain 2"/>
    <property type="match status" value="1"/>
</dbReference>